<dbReference type="EMBL" id="CAKASE010000049">
    <property type="protein sequence ID" value="CAG9563120.1"/>
    <property type="molecule type" value="Genomic_DNA"/>
</dbReference>
<feature type="region of interest" description="Disordered" evidence="1">
    <location>
        <begin position="1"/>
        <end position="21"/>
    </location>
</feature>
<dbReference type="AlphaFoldDB" id="A0A8J2QHJ5"/>
<feature type="compositionally biased region" description="Basic and acidic residues" evidence="1">
    <location>
        <begin position="1"/>
        <end position="10"/>
    </location>
</feature>
<gene>
    <name evidence="2" type="ORF">DCHRY22_LOCUS4335</name>
</gene>
<organism evidence="2 3">
    <name type="scientific">Danaus chrysippus</name>
    <name type="common">African queen</name>
    <dbReference type="NCBI Taxonomy" id="151541"/>
    <lineage>
        <taxon>Eukaryota</taxon>
        <taxon>Metazoa</taxon>
        <taxon>Ecdysozoa</taxon>
        <taxon>Arthropoda</taxon>
        <taxon>Hexapoda</taxon>
        <taxon>Insecta</taxon>
        <taxon>Pterygota</taxon>
        <taxon>Neoptera</taxon>
        <taxon>Endopterygota</taxon>
        <taxon>Lepidoptera</taxon>
        <taxon>Glossata</taxon>
        <taxon>Ditrysia</taxon>
        <taxon>Papilionoidea</taxon>
        <taxon>Nymphalidae</taxon>
        <taxon>Danainae</taxon>
        <taxon>Danaini</taxon>
        <taxon>Danaina</taxon>
        <taxon>Danaus</taxon>
        <taxon>Anosia</taxon>
    </lineage>
</organism>
<name>A0A8J2QHJ5_9NEOP</name>
<reference evidence="2" key="1">
    <citation type="submission" date="2021-09" db="EMBL/GenBank/DDBJ databases">
        <authorList>
            <person name="Martin H S."/>
        </authorList>
    </citation>
    <scope>NUCLEOTIDE SEQUENCE</scope>
</reference>
<comment type="caution">
    <text evidence="2">The sequence shown here is derived from an EMBL/GenBank/DDBJ whole genome shotgun (WGS) entry which is preliminary data.</text>
</comment>
<evidence type="ECO:0000313" key="3">
    <source>
        <dbReference type="Proteomes" id="UP000789524"/>
    </source>
</evidence>
<proteinExistence type="predicted"/>
<evidence type="ECO:0000256" key="1">
    <source>
        <dbReference type="SAM" id="MobiDB-lite"/>
    </source>
</evidence>
<sequence>MMLDVVRETVEGVAGSRTEEEEGEGGLALGMALSVVFQCRYRIGLWERDGFVAAVTFSAKRCDVSRVRSAQGELSCYPPYWRWAFCLRYGTKHSSMVLMGVCGECNITL</sequence>
<evidence type="ECO:0000313" key="2">
    <source>
        <dbReference type="EMBL" id="CAG9563120.1"/>
    </source>
</evidence>
<keyword evidence="3" id="KW-1185">Reference proteome</keyword>
<protein>
    <submittedName>
        <fullName evidence="2">(African queen) hypothetical protein</fullName>
    </submittedName>
</protein>
<dbReference type="Proteomes" id="UP000789524">
    <property type="component" value="Unassembled WGS sequence"/>
</dbReference>
<accession>A0A8J2QHJ5</accession>